<sequence>MTAAAAPAATRPVISAWSAVSPYGLGAQALVDGLRSGRSTAAPVDTARWGVPEGPAHLVPGFETRQVLGKKGTRSMDRVTGLAVSVVGGLLDQPEADRERETGERAALVLGTTTGSAESMMDFTRTSLLGEAPFDVDPAVMPNAVMNCAAGQCSIWYGIRGPNTTLAQGRTAGLAALHYSTRLLTSGRAGSVLCTAAEEFSRARYWLERHSRAAEAGDAGYDAEVALGEGAAALLVQRPDTLSPARPALAEILAVRTRVATGDRVRPVLEACVASALEAAGARPHDVWAASPSDAPGRLGACERQALTALFGAEAVERVPGVGRLGDVSAASATFQIAFLLATAALSDEAAGRLAVITSADRDGSLACAVLRLVAP</sequence>
<dbReference type="PANTHER" id="PTHR11712">
    <property type="entry name" value="POLYKETIDE SYNTHASE-RELATED"/>
    <property type="match status" value="1"/>
</dbReference>
<evidence type="ECO:0000259" key="2">
    <source>
        <dbReference type="Pfam" id="PF00109"/>
    </source>
</evidence>
<gene>
    <name evidence="3" type="ORF">PS467_19185</name>
</gene>
<evidence type="ECO:0000256" key="1">
    <source>
        <dbReference type="ARBA" id="ARBA00022679"/>
    </source>
</evidence>
<dbReference type="EMBL" id="CP117522">
    <property type="protein sequence ID" value="WNE97302.1"/>
    <property type="molecule type" value="Genomic_DNA"/>
</dbReference>
<dbReference type="PANTHER" id="PTHR11712:SF321">
    <property type="entry name" value="3-OXOACYL-[ACYL-CARRIER-PROTEIN] SYNTHASE 2"/>
    <property type="match status" value="1"/>
</dbReference>
<dbReference type="Gene3D" id="3.40.47.10">
    <property type="match status" value="1"/>
</dbReference>
<reference evidence="3 4" key="1">
    <citation type="submission" date="2023-02" db="EMBL/GenBank/DDBJ databases">
        <title>Streptomyces sp. SCA4-21 with antifungal activity against Fusarium oxysporum f. sp. cubense, Streptomyces sp. SCA2-17 with antifungal activity against Fusarium oxysporum f. sp. cubense.</title>
        <authorList>
            <person name="Qi D."/>
        </authorList>
    </citation>
    <scope>NUCLEOTIDE SEQUENCE [LARGE SCALE GENOMIC DNA]</scope>
    <source>
        <strain evidence="3 4">SCA4-21</strain>
    </source>
</reference>
<dbReference type="InterPro" id="IPR014030">
    <property type="entry name" value="Ketoacyl_synth_N"/>
</dbReference>
<accession>A0ABY9UXM7</accession>
<protein>
    <submittedName>
        <fullName evidence="3">Beta-ketoacyl synthase N-terminal-like domain-containing protein</fullName>
    </submittedName>
</protein>
<proteinExistence type="predicted"/>
<dbReference type="InterPro" id="IPR000794">
    <property type="entry name" value="Beta-ketoacyl_synthase"/>
</dbReference>
<feature type="domain" description="Beta-ketoacyl synthase-like N-terminal" evidence="2">
    <location>
        <begin position="13"/>
        <end position="238"/>
    </location>
</feature>
<dbReference type="RefSeq" id="WP_311036318.1">
    <property type="nucleotide sequence ID" value="NZ_CP117522.1"/>
</dbReference>
<dbReference type="SUPFAM" id="SSF53901">
    <property type="entry name" value="Thiolase-like"/>
    <property type="match status" value="1"/>
</dbReference>
<evidence type="ECO:0000313" key="3">
    <source>
        <dbReference type="EMBL" id="WNE97302.1"/>
    </source>
</evidence>
<keyword evidence="4" id="KW-1185">Reference proteome</keyword>
<dbReference type="Pfam" id="PF00109">
    <property type="entry name" value="ketoacyl-synt"/>
    <property type="match status" value="1"/>
</dbReference>
<organism evidence="3 4">
    <name type="scientific">Streptomyces luomodiensis</name>
    <dbReference type="NCBI Taxonomy" id="3026192"/>
    <lineage>
        <taxon>Bacteria</taxon>
        <taxon>Bacillati</taxon>
        <taxon>Actinomycetota</taxon>
        <taxon>Actinomycetes</taxon>
        <taxon>Kitasatosporales</taxon>
        <taxon>Streptomycetaceae</taxon>
        <taxon>Streptomyces</taxon>
    </lineage>
</organism>
<keyword evidence="1" id="KW-0808">Transferase</keyword>
<dbReference type="Proteomes" id="UP001305606">
    <property type="component" value="Chromosome"/>
</dbReference>
<evidence type="ECO:0000313" key="4">
    <source>
        <dbReference type="Proteomes" id="UP001305606"/>
    </source>
</evidence>
<dbReference type="InterPro" id="IPR016039">
    <property type="entry name" value="Thiolase-like"/>
</dbReference>
<name>A0ABY9UXM7_9ACTN</name>